<evidence type="ECO:0000313" key="2">
    <source>
        <dbReference type="EMBL" id="RBN50333.1"/>
    </source>
</evidence>
<keyword evidence="3" id="KW-1185">Reference proteome</keyword>
<dbReference type="OrthoDB" id="1367483at2"/>
<reference evidence="2 3" key="1">
    <citation type="submission" date="2018-07" db="EMBL/GenBank/DDBJ databases">
        <title>Complete genome sequence of Flavobacterium psychrolimnae LMG 22018.</title>
        <authorList>
            <person name="Kim D.-U."/>
        </authorList>
    </citation>
    <scope>NUCLEOTIDE SEQUENCE [LARGE SCALE GENOMIC DNA]</scope>
    <source>
        <strain evidence="2 3">LMG 22018</strain>
    </source>
</reference>
<accession>A0A366B106</accession>
<keyword evidence="1" id="KW-0732">Signal</keyword>
<gene>
    <name evidence="2" type="ORF">DR980_09470</name>
</gene>
<organism evidence="2 3">
    <name type="scientific">Flavobacterium psychrolimnae</name>
    <dbReference type="NCBI Taxonomy" id="249351"/>
    <lineage>
        <taxon>Bacteria</taxon>
        <taxon>Pseudomonadati</taxon>
        <taxon>Bacteroidota</taxon>
        <taxon>Flavobacteriia</taxon>
        <taxon>Flavobacteriales</taxon>
        <taxon>Flavobacteriaceae</taxon>
        <taxon>Flavobacterium</taxon>
    </lineage>
</organism>
<sequence>MKKFYPGFSTLICLSFLFTLDSCTADSPYVSDETLVKVDAKNEYPYYDSRKEDLVHANSEDTYASTKRIPNAILEAYHAPDSIITYSATDADKIIDPDWKKLITRFIEGTE</sequence>
<evidence type="ECO:0000313" key="3">
    <source>
        <dbReference type="Proteomes" id="UP000253676"/>
    </source>
</evidence>
<feature type="chain" id="PRO_5016959770" evidence="1">
    <location>
        <begin position="26"/>
        <end position="111"/>
    </location>
</feature>
<dbReference type="Proteomes" id="UP000253676">
    <property type="component" value="Unassembled WGS sequence"/>
</dbReference>
<protein>
    <submittedName>
        <fullName evidence="2">Uncharacterized protein</fullName>
    </submittedName>
</protein>
<comment type="caution">
    <text evidence="2">The sequence shown here is derived from an EMBL/GenBank/DDBJ whole genome shotgun (WGS) entry which is preliminary data.</text>
</comment>
<name>A0A366B106_9FLAO</name>
<dbReference type="AlphaFoldDB" id="A0A366B106"/>
<evidence type="ECO:0000256" key="1">
    <source>
        <dbReference type="SAM" id="SignalP"/>
    </source>
</evidence>
<proteinExistence type="predicted"/>
<dbReference type="EMBL" id="QNUX01000007">
    <property type="protein sequence ID" value="RBN50333.1"/>
    <property type="molecule type" value="Genomic_DNA"/>
</dbReference>
<feature type="signal peptide" evidence="1">
    <location>
        <begin position="1"/>
        <end position="25"/>
    </location>
</feature>
<dbReference type="RefSeq" id="WP_113635425.1">
    <property type="nucleotide sequence ID" value="NZ_QNUX01000007.1"/>
</dbReference>